<keyword evidence="8" id="KW-0156">Chromatin regulator</keyword>
<evidence type="ECO:0000313" key="16">
    <source>
        <dbReference type="EMBL" id="KAE9980551.1"/>
    </source>
</evidence>
<evidence type="ECO:0000256" key="13">
    <source>
        <dbReference type="RuleBase" id="RU361211"/>
    </source>
</evidence>
<dbReference type="PROSITE" id="PS51726">
    <property type="entry name" value="MYST_HAT"/>
    <property type="match status" value="1"/>
</dbReference>
<feature type="compositionally biased region" description="Polar residues" evidence="14">
    <location>
        <begin position="931"/>
        <end position="952"/>
    </location>
</feature>
<dbReference type="GO" id="GO:0003712">
    <property type="term" value="F:transcription coregulator activity"/>
    <property type="evidence" value="ECO:0007669"/>
    <property type="project" value="TreeGrafter"/>
</dbReference>
<dbReference type="GO" id="GO:0003682">
    <property type="term" value="F:chromatin binding"/>
    <property type="evidence" value="ECO:0007669"/>
    <property type="project" value="TreeGrafter"/>
</dbReference>
<dbReference type="FunFam" id="3.40.630.30:FF:000001">
    <property type="entry name" value="Histone acetyltransferase"/>
    <property type="match status" value="1"/>
</dbReference>
<dbReference type="FunFam" id="3.30.60.60:FF:000001">
    <property type="entry name" value="Histone acetyltransferase"/>
    <property type="match status" value="1"/>
</dbReference>
<evidence type="ECO:0000256" key="5">
    <source>
        <dbReference type="ARBA" id="ARBA00022723"/>
    </source>
</evidence>
<dbReference type="InterPro" id="IPR002717">
    <property type="entry name" value="HAT_MYST-type"/>
</dbReference>
<evidence type="ECO:0000256" key="2">
    <source>
        <dbReference type="ARBA" id="ARBA00010107"/>
    </source>
</evidence>
<feature type="domain" description="MYST-type HAT" evidence="15">
    <location>
        <begin position="483"/>
        <end position="757"/>
    </location>
</feature>
<evidence type="ECO:0000256" key="6">
    <source>
        <dbReference type="ARBA" id="ARBA00022771"/>
    </source>
</evidence>
<comment type="subcellular location">
    <subcellularLocation>
        <location evidence="1 13">Nucleus</location>
    </subcellularLocation>
</comment>
<dbReference type="GO" id="GO:0006508">
    <property type="term" value="P:proteolysis"/>
    <property type="evidence" value="ECO:0007669"/>
    <property type="project" value="InterPro"/>
</dbReference>
<dbReference type="GO" id="GO:0008270">
    <property type="term" value="F:zinc ion binding"/>
    <property type="evidence" value="ECO:0007669"/>
    <property type="project" value="UniProtKB-KW"/>
</dbReference>
<feature type="compositionally biased region" description="Basic and acidic residues" evidence="14">
    <location>
        <begin position="795"/>
        <end position="808"/>
    </location>
</feature>
<dbReference type="SUPFAM" id="SSF55729">
    <property type="entry name" value="Acyl-CoA N-acyltransferases (Nat)"/>
    <property type="match status" value="1"/>
</dbReference>
<comment type="caution">
    <text evidence="16">The sequence shown here is derived from an EMBL/GenBank/DDBJ whole genome shotgun (WGS) entry which is preliminary data.</text>
</comment>
<feature type="compositionally biased region" description="Polar residues" evidence="14">
    <location>
        <begin position="875"/>
        <end position="900"/>
    </location>
</feature>
<comment type="function">
    <text evidence="11">Catalytic component of the NuA4 histone acetyltransferase (HAT) complex which is involved in epigenetic transcriptional activation of selected genes principally by acetylation of nucleosomal histones H4, H3, H2B, H2A and H2A variant H2A.Z. Acetylates histone H4 to form H4K5ac, H4K8ac, H4K12ac and H4K16ac, histone H3 to form H3K14ac, and histone H2A to form H2AK4ac and H2AK7ac. The NuA4 complex is involved in the DNA damage response and is required for chromosome segregation. The NuA4 complex plays a direct role in repair of DNA double-strand breaks (DSBs) through homologous recombination. Recruitment to promoters depends on H3K4me. Also acetylates non-histone proteins. In addition to protein acetyltransferase, can use different acyl-CoA substrates, such as 2-hydroxyisobutanoyl-CoA (2-hydroxyisobutyryl-CoA) or (2E)-butenoyl-CoA (crotonyl-CoA), and is able to mediate protein 2-hydroxyisobutyrylation and crotonylation, respectively.</text>
</comment>
<dbReference type="GO" id="GO:0004402">
    <property type="term" value="F:histone acetyltransferase activity"/>
    <property type="evidence" value="ECO:0007669"/>
    <property type="project" value="InterPro"/>
</dbReference>
<dbReference type="InterPro" id="IPR036388">
    <property type="entry name" value="WH-like_DNA-bd_sf"/>
</dbReference>
<feature type="compositionally biased region" description="Acidic residues" evidence="14">
    <location>
        <begin position="88"/>
        <end position="100"/>
    </location>
</feature>
<dbReference type="InterPro" id="IPR024079">
    <property type="entry name" value="MetalloPept_cat_dom_sf"/>
</dbReference>
<proteinExistence type="inferred from homology"/>
<dbReference type="InterPro" id="IPR050603">
    <property type="entry name" value="MYST_HAT"/>
</dbReference>
<comment type="catalytic activity">
    <reaction evidence="13">
        <text>L-lysyl-[protein] + acetyl-CoA = N(6)-acetyl-L-lysyl-[protein] + CoA + H(+)</text>
        <dbReference type="Rhea" id="RHEA:45948"/>
        <dbReference type="Rhea" id="RHEA-COMP:9752"/>
        <dbReference type="Rhea" id="RHEA-COMP:10731"/>
        <dbReference type="ChEBI" id="CHEBI:15378"/>
        <dbReference type="ChEBI" id="CHEBI:29969"/>
        <dbReference type="ChEBI" id="CHEBI:57287"/>
        <dbReference type="ChEBI" id="CHEBI:57288"/>
        <dbReference type="ChEBI" id="CHEBI:61930"/>
        <dbReference type="EC" id="2.3.1.48"/>
    </reaction>
</comment>
<dbReference type="PANTHER" id="PTHR10615:SF161">
    <property type="entry name" value="HISTONE ACETYLTRANSFERASE KAT7"/>
    <property type="match status" value="1"/>
</dbReference>
<dbReference type="Pfam" id="PF01853">
    <property type="entry name" value="MOZ_SAS"/>
    <property type="match status" value="1"/>
</dbReference>
<keyword evidence="7" id="KW-0862">Zinc</keyword>
<accession>A0A8H3V1R8</accession>
<organism evidence="16 17">
    <name type="scientific">Venturia inaequalis</name>
    <name type="common">Apple scab fungus</name>
    <dbReference type="NCBI Taxonomy" id="5025"/>
    <lineage>
        <taxon>Eukaryota</taxon>
        <taxon>Fungi</taxon>
        <taxon>Dikarya</taxon>
        <taxon>Ascomycota</taxon>
        <taxon>Pezizomycotina</taxon>
        <taxon>Dothideomycetes</taxon>
        <taxon>Pleosporomycetidae</taxon>
        <taxon>Venturiales</taxon>
        <taxon>Venturiaceae</taxon>
        <taxon>Venturia</taxon>
    </lineage>
</organism>
<dbReference type="SUPFAM" id="SSF55486">
    <property type="entry name" value="Metalloproteases ('zincins'), catalytic domain"/>
    <property type="match status" value="1"/>
</dbReference>
<feature type="compositionally biased region" description="Acidic residues" evidence="14">
    <location>
        <begin position="1027"/>
        <end position="1073"/>
    </location>
</feature>
<dbReference type="InterPro" id="IPR040706">
    <property type="entry name" value="Zf-MYST"/>
</dbReference>
<evidence type="ECO:0000256" key="1">
    <source>
        <dbReference type="ARBA" id="ARBA00004123"/>
    </source>
</evidence>
<dbReference type="EC" id="2.3.1.48" evidence="3 13"/>
<sequence>MDLRYNGGDAVTRQDEDAMDLLPVTAEEVQDLQDKAKDLDLDAEGDDDDADADADADADSDPDVDIDAEGEEEEELIPPIRRPPKVVEEEDGDVDVEVETASEAHPESESDHGSDTNTDTEVENEWEAESDTAAEVETEIVDPNQCIFCGGDEEHDPSEEFEEYLACAVCGDNYANSLGPDDDAQHWRCKTCVTNGLEADATQNGEKSSSRRRSSAPKLTKELLPGGRGTIKPDSHSVFAKLIVDGDPMDGSRSLRKRKPSDEGEPEQHPRLSRKRTRPSEAPPTSAGAKPAVSAASSPRATRAAMSEEVVVNGDHAATSGDEDSPKLRTRPRRAGRNPDKGLCHLVTSEGISVIVSFNLDPTKMQKILSSRPRKGRARDRSRKKIIPPVIQEPEISHYPAIPSGFASQLLAMADREQDESKMKPYGGILSEIEANTEKTFPQEPDRKRFEDARLKAEEDWRKKMAADNALQEAARATQKTSGPPSKIKCIAFGNYQIDTWNAAPYPEEYSRNRLLYICEYCLKYMNSDFVAFRHKLKCPAKHPPGDEIYRDGKYSFYEVDGRKNPVYCQNLCLLAKLFLGSKTLYYDVEPFLFYVMTEEDEFGCHFVGYFSKEKRPSSMNNVSCILVLPIFQRRGFGHMLIDFSYLLTKNERKMGSPEKPLSDMGLVSYRGYWRLTLCELLRKHKGTISISRISELTGMTPDDIVSALEGLRALVRDPATKTYALRIDHAYFNEYVEKHEKKGYPKIDPEALIWTPYVMNRGLTSHYEDGGPLHAVAPREEDEEEEIATPPEEQATKKDDKGKEKMVNGHGVEPTNGITIFKDGVEPDETPRAASKPRHAGSQSRAVSQTRAASQTRGSGSPGPHPTTPPPLQNGYSHISTWSVTSHPGSNNHSINHSIPANRFEIFPPVPGMNNRRRPGRPFGSRTRSTRNPNGTPSRRTISSHQMSQTVGAIPRQRSRGFSGNELFRTGSPRSVEGLRRTRSMLGEELVGGDEEAVEGGENASQRSPSPAPSASPSSAPSAADADAEGDEDADADVNADADGDADADADADVDAEADADADADGENDDAMDEGHRVEHVQPVLSRRDIPHGLYGQSHRNVVIPRWDDFDYNRLNWSSDTSVRRSGRAQHILYNYTVYTDDDGIQRSRWLKREIVPIPRQIARRGYRLVDPFIWKPCSGGDAARRVIIKMCYLDDTAFNALRALVDEGINRWYKALGPKRGVGFKFTKGRCFQWYDAQTYAYVPSDDFDWNTVIVRYSPSRREATLGNPEVELAAPNGPGKWNPDAYEGAMLSFYPDQSESAKVNRQTPAGSMTHELGHVLGLLHEHQRFDASNSIDYNCKAVNHYDEVERYLKDYPLKHPYRANGNVNMDDVCQDYVIARMFEDRDALKHQPDVPTPRFSGWTLMPIVFRAGQSSRAPDGTNMANDLTATEVGLIDLKSIMMYRSHSGAKPPLYEPTLTIRGEKGSNALLPVNENPSEGDKAAVDAMYPPLA</sequence>
<dbReference type="Gene3D" id="3.40.390.10">
    <property type="entry name" value="Collagenase (Catalytic Domain)"/>
    <property type="match status" value="1"/>
</dbReference>
<feature type="compositionally biased region" description="Acidic residues" evidence="14">
    <location>
        <begin position="118"/>
        <end position="132"/>
    </location>
</feature>
<dbReference type="Gene3D" id="3.30.60.60">
    <property type="entry name" value="N-acetyl transferase-like"/>
    <property type="match status" value="1"/>
</dbReference>
<evidence type="ECO:0000256" key="10">
    <source>
        <dbReference type="ARBA" id="ARBA00023242"/>
    </source>
</evidence>
<evidence type="ECO:0000256" key="12">
    <source>
        <dbReference type="PIRSR" id="PIRSR602717-51"/>
    </source>
</evidence>
<keyword evidence="5" id="KW-0479">Metal-binding</keyword>
<keyword evidence="9" id="KW-0007">Acetylation</keyword>
<dbReference type="Gene3D" id="3.40.630.30">
    <property type="match status" value="1"/>
</dbReference>
<dbReference type="Gene3D" id="1.10.10.10">
    <property type="entry name" value="Winged helix-like DNA-binding domain superfamily/Winged helix DNA-binding domain"/>
    <property type="match status" value="1"/>
</dbReference>
<evidence type="ECO:0000256" key="9">
    <source>
        <dbReference type="ARBA" id="ARBA00022990"/>
    </source>
</evidence>
<feature type="compositionally biased region" description="Basic and acidic residues" evidence="14">
    <location>
        <begin position="260"/>
        <end position="270"/>
    </location>
</feature>
<feature type="compositionally biased region" description="Low complexity" evidence="14">
    <location>
        <begin position="1014"/>
        <end position="1026"/>
    </location>
</feature>
<feature type="region of interest" description="Disordered" evidence="14">
    <location>
        <begin position="770"/>
        <end position="1075"/>
    </location>
</feature>
<evidence type="ECO:0000256" key="3">
    <source>
        <dbReference type="ARBA" id="ARBA00013184"/>
    </source>
</evidence>
<feature type="region of interest" description="Disordered" evidence="14">
    <location>
        <begin position="1"/>
        <end position="132"/>
    </location>
</feature>
<evidence type="ECO:0000259" key="15">
    <source>
        <dbReference type="PROSITE" id="PS51726"/>
    </source>
</evidence>
<evidence type="ECO:0000256" key="11">
    <source>
        <dbReference type="ARBA" id="ARBA00045805"/>
    </source>
</evidence>
<keyword evidence="6" id="KW-0863">Zinc-finger</keyword>
<dbReference type="EMBL" id="WNWQ01000074">
    <property type="protein sequence ID" value="KAE9980551.1"/>
    <property type="molecule type" value="Genomic_DNA"/>
</dbReference>
<dbReference type="Pfam" id="PF01400">
    <property type="entry name" value="Astacin"/>
    <property type="match status" value="1"/>
</dbReference>
<dbReference type="GO" id="GO:0004222">
    <property type="term" value="F:metalloendopeptidase activity"/>
    <property type="evidence" value="ECO:0007669"/>
    <property type="project" value="InterPro"/>
</dbReference>
<keyword evidence="4" id="KW-0808">Transferase</keyword>
<feature type="compositionally biased region" description="Pro residues" evidence="14">
    <location>
        <begin position="864"/>
        <end position="873"/>
    </location>
</feature>
<reference evidence="16 17" key="1">
    <citation type="submission" date="2019-11" db="EMBL/GenBank/DDBJ databases">
        <title>Venturia inaequalis Genome Resource.</title>
        <authorList>
            <person name="Lichtner F.J."/>
        </authorList>
    </citation>
    <scope>NUCLEOTIDE SEQUENCE [LARGE SCALE GENOMIC DNA]</scope>
    <source>
        <strain evidence="16">Bline_iso_100314</strain>
    </source>
</reference>
<feature type="region of interest" description="Disordered" evidence="14">
    <location>
        <begin position="200"/>
        <end position="342"/>
    </location>
</feature>
<dbReference type="InterPro" id="IPR001506">
    <property type="entry name" value="Peptidase_M12A"/>
</dbReference>
<feature type="compositionally biased region" description="Basic and acidic residues" evidence="14">
    <location>
        <begin position="102"/>
        <end position="114"/>
    </location>
</feature>
<protein>
    <recommendedName>
        <fullName evidence="3 13">Histone acetyltransferase</fullName>
        <ecNumber evidence="3 13">2.3.1.48</ecNumber>
    </recommendedName>
</protein>
<dbReference type="GO" id="GO:0005634">
    <property type="term" value="C:nucleus"/>
    <property type="evidence" value="ECO:0007669"/>
    <property type="project" value="UniProtKB-SubCell"/>
</dbReference>
<feature type="compositionally biased region" description="Acidic residues" evidence="14">
    <location>
        <begin position="41"/>
        <end position="76"/>
    </location>
</feature>
<feature type="compositionally biased region" description="Low complexity" evidence="14">
    <location>
        <begin position="285"/>
        <end position="307"/>
    </location>
</feature>
<evidence type="ECO:0000256" key="4">
    <source>
        <dbReference type="ARBA" id="ARBA00022679"/>
    </source>
</evidence>
<dbReference type="InterPro" id="IPR016181">
    <property type="entry name" value="Acyl_CoA_acyltransferase"/>
</dbReference>
<dbReference type="Proteomes" id="UP000433883">
    <property type="component" value="Unassembled WGS sequence"/>
</dbReference>
<name>A0A8H3V1R8_VENIN</name>
<dbReference type="GO" id="GO:0006357">
    <property type="term" value="P:regulation of transcription by RNA polymerase II"/>
    <property type="evidence" value="ECO:0007669"/>
    <property type="project" value="TreeGrafter"/>
</dbReference>
<keyword evidence="10 13" id="KW-0539">Nucleus</keyword>
<feature type="active site" description="Proton donor/acceptor" evidence="12">
    <location>
        <position position="659"/>
    </location>
</feature>
<evidence type="ECO:0000256" key="7">
    <source>
        <dbReference type="ARBA" id="ARBA00022833"/>
    </source>
</evidence>
<dbReference type="PANTHER" id="PTHR10615">
    <property type="entry name" value="HISTONE ACETYLTRANSFERASE"/>
    <property type="match status" value="1"/>
</dbReference>
<dbReference type="GO" id="GO:1990467">
    <property type="term" value="C:NuA3a histone acetyltransferase complex"/>
    <property type="evidence" value="ECO:0007669"/>
    <property type="project" value="TreeGrafter"/>
</dbReference>
<dbReference type="Pfam" id="PF17772">
    <property type="entry name" value="zf-MYST"/>
    <property type="match status" value="1"/>
</dbReference>
<evidence type="ECO:0000256" key="8">
    <source>
        <dbReference type="ARBA" id="ARBA00022853"/>
    </source>
</evidence>
<gene>
    <name evidence="16" type="ORF">BLS_008622</name>
</gene>
<dbReference type="GO" id="GO:0031507">
    <property type="term" value="P:heterochromatin formation"/>
    <property type="evidence" value="ECO:0007669"/>
    <property type="project" value="UniProtKB-ARBA"/>
</dbReference>
<evidence type="ECO:0000313" key="17">
    <source>
        <dbReference type="Proteomes" id="UP000433883"/>
    </source>
</evidence>
<comment type="similarity">
    <text evidence="2 13">Belongs to the MYST (SAS/MOZ) family.</text>
</comment>
<feature type="compositionally biased region" description="Polar residues" evidence="14">
    <location>
        <begin position="842"/>
        <end position="858"/>
    </location>
</feature>
<evidence type="ECO:0000256" key="14">
    <source>
        <dbReference type="SAM" id="MobiDB-lite"/>
    </source>
</evidence>